<keyword evidence="3" id="KW-0862">Zinc</keyword>
<sequence>MSGPADPVCYCHCKDCKRWTGAAAPAFATFDPTVVRWHPSEPEPFVTTTGVQRWTCQTCGSAMAARFDYLPDQVYVPLGVIDQIERLAPTLHCHAESRLAWLDESCKLPEHSGSGRDALMRGQD</sequence>
<comment type="caution">
    <text evidence="6">The sequence shown here is derived from an EMBL/GenBank/DDBJ whole genome shotgun (WGS) entry which is preliminary data.</text>
</comment>
<evidence type="ECO:0000256" key="3">
    <source>
        <dbReference type="ARBA" id="ARBA00022833"/>
    </source>
</evidence>
<evidence type="ECO:0000313" key="7">
    <source>
        <dbReference type="Proteomes" id="UP001210720"/>
    </source>
</evidence>
<dbReference type="EMBL" id="JAQIOY010000004">
    <property type="protein sequence ID" value="MDA7425798.1"/>
    <property type="molecule type" value="Genomic_DNA"/>
</dbReference>
<dbReference type="PANTHER" id="PTHR33337:SF40">
    <property type="entry name" value="CENP-V_GFA DOMAIN-CONTAINING PROTEIN-RELATED"/>
    <property type="match status" value="1"/>
</dbReference>
<dbReference type="Proteomes" id="UP001210720">
    <property type="component" value="Unassembled WGS sequence"/>
</dbReference>
<evidence type="ECO:0000313" key="6">
    <source>
        <dbReference type="EMBL" id="MDA7425798.1"/>
    </source>
</evidence>
<organism evidence="6 7">
    <name type="scientific">Thalassococcus lentus</name>
    <dbReference type="NCBI Taxonomy" id="1210524"/>
    <lineage>
        <taxon>Bacteria</taxon>
        <taxon>Pseudomonadati</taxon>
        <taxon>Pseudomonadota</taxon>
        <taxon>Alphaproteobacteria</taxon>
        <taxon>Rhodobacterales</taxon>
        <taxon>Roseobacteraceae</taxon>
        <taxon>Thalassococcus</taxon>
    </lineage>
</organism>
<proteinExistence type="inferred from homology"/>
<accession>A0ABT4XV03</accession>
<evidence type="ECO:0000256" key="4">
    <source>
        <dbReference type="ARBA" id="ARBA00023239"/>
    </source>
</evidence>
<dbReference type="RefSeq" id="WP_271433153.1">
    <property type="nucleotide sequence ID" value="NZ_JAQIOY010000004.1"/>
</dbReference>
<evidence type="ECO:0000256" key="1">
    <source>
        <dbReference type="ARBA" id="ARBA00005495"/>
    </source>
</evidence>
<evidence type="ECO:0000256" key="2">
    <source>
        <dbReference type="ARBA" id="ARBA00022723"/>
    </source>
</evidence>
<reference evidence="6 7" key="1">
    <citation type="submission" date="2023-01" db="EMBL/GenBank/DDBJ databases">
        <title>Thalassococcus onchidii sp. nov., isolated from a marine invertebrate from the South China Sea.</title>
        <authorList>
            <person name="Xu S."/>
            <person name="Liu Z."/>
            <person name="Xu Y."/>
        </authorList>
    </citation>
    <scope>NUCLEOTIDE SEQUENCE [LARGE SCALE GENOMIC DNA]</scope>
    <source>
        <strain evidence="6 7">KCTC 32084</strain>
    </source>
</reference>
<dbReference type="PANTHER" id="PTHR33337">
    <property type="entry name" value="GFA DOMAIN-CONTAINING PROTEIN"/>
    <property type="match status" value="1"/>
</dbReference>
<name>A0ABT4XV03_9RHOB</name>
<protein>
    <submittedName>
        <fullName evidence="6">GFA family protein</fullName>
    </submittedName>
</protein>
<dbReference type="SUPFAM" id="SSF51316">
    <property type="entry name" value="Mss4-like"/>
    <property type="match status" value="1"/>
</dbReference>
<dbReference type="Pfam" id="PF04828">
    <property type="entry name" value="GFA"/>
    <property type="match status" value="1"/>
</dbReference>
<dbReference type="InterPro" id="IPR011057">
    <property type="entry name" value="Mss4-like_sf"/>
</dbReference>
<dbReference type="InterPro" id="IPR006913">
    <property type="entry name" value="CENP-V/GFA"/>
</dbReference>
<keyword evidence="4" id="KW-0456">Lyase</keyword>
<feature type="domain" description="CENP-V/GFA" evidence="5">
    <location>
        <begin position="8"/>
        <end position="95"/>
    </location>
</feature>
<evidence type="ECO:0000259" key="5">
    <source>
        <dbReference type="Pfam" id="PF04828"/>
    </source>
</evidence>
<keyword evidence="2" id="KW-0479">Metal-binding</keyword>
<comment type="similarity">
    <text evidence="1">Belongs to the Gfa family.</text>
</comment>
<dbReference type="Gene3D" id="3.90.1590.10">
    <property type="entry name" value="glutathione-dependent formaldehyde- activating enzyme (gfa)"/>
    <property type="match status" value="1"/>
</dbReference>
<keyword evidence="7" id="KW-1185">Reference proteome</keyword>
<gene>
    <name evidence="6" type="ORF">PFY00_13780</name>
</gene>